<evidence type="ECO:0000256" key="1">
    <source>
        <dbReference type="ARBA" id="ARBA00025483"/>
    </source>
</evidence>
<protein>
    <submittedName>
        <fullName evidence="4">DNA polymerase-3 subunit epsilon</fullName>
    </submittedName>
</protein>
<evidence type="ECO:0000259" key="3">
    <source>
        <dbReference type="SMART" id="SM00479"/>
    </source>
</evidence>
<comment type="caution">
    <text evidence="4">The sequence shown here is derived from an EMBL/GenBank/DDBJ whole genome shotgun (WGS) entry which is preliminary data.</text>
</comment>
<keyword evidence="5" id="KW-1185">Reference proteome</keyword>
<feature type="domain" description="Exonuclease" evidence="3">
    <location>
        <begin position="3"/>
        <end position="165"/>
    </location>
</feature>
<dbReference type="InterPro" id="IPR012337">
    <property type="entry name" value="RNaseH-like_sf"/>
</dbReference>
<comment type="subunit">
    <text evidence="2">DNA polymerase III contains a core (composed of alpha, epsilon and theta chains) that associates with a tau subunit. This core dimerizes to form the POLIII' complex. PolIII' associates with the gamma complex (composed of gamma, delta, delta', psi and chi chains) and with the beta chain to form the complete DNA polymerase III complex.</text>
</comment>
<dbReference type="GO" id="GO:0008408">
    <property type="term" value="F:3'-5' exonuclease activity"/>
    <property type="evidence" value="ECO:0007669"/>
    <property type="project" value="TreeGrafter"/>
</dbReference>
<dbReference type="OrthoDB" id="9803913at2"/>
<dbReference type="Proteomes" id="UP000182771">
    <property type="component" value="Unassembled WGS sequence"/>
</dbReference>
<dbReference type="PANTHER" id="PTHR30231:SF42">
    <property type="entry name" value="EXONUCLEASE"/>
    <property type="match status" value="1"/>
</dbReference>
<dbReference type="Gene3D" id="3.30.420.10">
    <property type="entry name" value="Ribonuclease H-like superfamily/Ribonuclease H"/>
    <property type="match status" value="1"/>
</dbReference>
<dbReference type="SUPFAM" id="SSF53098">
    <property type="entry name" value="Ribonuclease H-like"/>
    <property type="match status" value="1"/>
</dbReference>
<accession>A0A1H2TPH8</accession>
<dbReference type="GO" id="GO:0003676">
    <property type="term" value="F:nucleic acid binding"/>
    <property type="evidence" value="ECO:0007669"/>
    <property type="project" value="InterPro"/>
</dbReference>
<dbReference type="Pfam" id="PF00929">
    <property type="entry name" value="RNase_T"/>
    <property type="match status" value="1"/>
</dbReference>
<dbReference type="InterPro" id="IPR013520">
    <property type="entry name" value="Ribonucl_H"/>
</dbReference>
<evidence type="ECO:0000313" key="5">
    <source>
        <dbReference type="Proteomes" id="UP000182771"/>
    </source>
</evidence>
<dbReference type="RefSeq" id="WP_016420162.1">
    <property type="nucleotide sequence ID" value="NZ_FNND01000002.1"/>
</dbReference>
<comment type="function">
    <text evidence="1">DNA polymerase III is a complex, multichain enzyme responsible for most of the replicative synthesis in bacteria. The epsilon subunit contain the editing function and is a proofreading 3'-5' exonuclease.</text>
</comment>
<sequence>MTSFVAIDFETANQHRSSVCSIGLVFVENSKITETFYELIKPCPNYYSPFCTQIHGLSQSDTENARLFPEIWAELLPKIKDLPFVAHNSAFDESCLRAVLAHYELPPHTNPFFCTYRLARRQLPKLVNHKLDTVSAYLGFDLKQHHHALADAEACAHIALELTNE</sequence>
<dbReference type="GO" id="GO:0005829">
    <property type="term" value="C:cytosol"/>
    <property type="evidence" value="ECO:0007669"/>
    <property type="project" value="TreeGrafter"/>
</dbReference>
<dbReference type="GO" id="GO:0006259">
    <property type="term" value="P:DNA metabolic process"/>
    <property type="evidence" value="ECO:0007669"/>
    <property type="project" value="UniProtKB-ARBA"/>
</dbReference>
<dbReference type="SMART" id="SM00479">
    <property type="entry name" value="EXOIII"/>
    <property type="match status" value="1"/>
</dbReference>
<dbReference type="InterPro" id="IPR036397">
    <property type="entry name" value="RNaseH_sf"/>
</dbReference>
<dbReference type="FunFam" id="3.30.420.10:FF:000045">
    <property type="entry name" value="3'-5' exonuclease DinG"/>
    <property type="match status" value="1"/>
</dbReference>
<dbReference type="PANTHER" id="PTHR30231">
    <property type="entry name" value="DNA POLYMERASE III SUBUNIT EPSILON"/>
    <property type="match status" value="1"/>
</dbReference>
<evidence type="ECO:0000313" key="4">
    <source>
        <dbReference type="EMBL" id="SDW45149.1"/>
    </source>
</evidence>
<organism evidence="4 5">
    <name type="scientific">Capnocytophaga granulosa</name>
    <dbReference type="NCBI Taxonomy" id="45242"/>
    <lineage>
        <taxon>Bacteria</taxon>
        <taxon>Pseudomonadati</taxon>
        <taxon>Bacteroidota</taxon>
        <taxon>Flavobacteriia</taxon>
        <taxon>Flavobacteriales</taxon>
        <taxon>Flavobacteriaceae</taxon>
        <taxon>Capnocytophaga</taxon>
    </lineage>
</organism>
<dbReference type="CDD" id="cd06130">
    <property type="entry name" value="DNA_pol_III_epsilon_like"/>
    <property type="match status" value="1"/>
</dbReference>
<dbReference type="EMBL" id="FNND01000002">
    <property type="protein sequence ID" value="SDW45149.1"/>
    <property type="molecule type" value="Genomic_DNA"/>
</dbReference>
<reference evidence="4 5" key="1">
    <citation type="submission" date="2016-10" db="EMBL/GenBank/DDBJ databases">
        <authorList>
            <person name="Varghese N."/>
            <person name="Submissions S."/>
        </authorList>
    </citation>
    <scope>NUCLEOTIDE SEQUENCE [LARGE SCALE GENOMIC DNA]</scope>
    <source>
        <strain evidence="4 5">DSM 11449</strain>
    </source>
</reference>
<gene>
    <name evidence="4" type="ORF">SAMN05444420_102250</name>
</gene>
<evidence type="ECO:0000256" key="2">
    <source>
        <dbReference type="ARBA" id="ARBA00026073"/>
    </source>
</evidence>
<dbReference type="GeneID" id="85016343"/>
<proteinExistence type="predicted"/>
<name>A0A1H2TPH8_9FLAO</name>
<dbReference type="AlphaFoldDB" id="A0A1H2TPH8"/>